<comment type="caution">
    <text evidence="1">The sequence shown here is derived from an EMBL/GenBank/DDBJ whole genome shotgun (WGS) entry which is preliminary data.</text>
</comment>
<evidence type="ECO:0000313" key="1">
    <source>
        <dbReference type="EMBL" id="GLB31720.1"/>
    </source>
</evidence>
<sequence>MTSIYYQANRSYPLTQSEQEQVAQILKECEKSYPFPERGEALCQYSYDPADPACIFSGSAKLPYPYDDDEADDETMEMQTEALFFLIEWLTSVRRVIPDAQWDASLENVELIWDEENGYRLMTNEEYEDYY</sequence>
<organism evidence="1 2">
    <name type="scientific">Lacrimispora amygdalina</name>
    <dbReference type="NCBI Taxonomy" id="253257"/>
    <lineage>
        <taxon>Bacteria</taxon>
        <taxon>Bacillati</taxon>
        <taxon>Bacillota</taxon>
        <taxon>Clostridia</taxon>
        <taxon>Lachnospirales</taxon>
        <taxon>Lachnospiraceae</taxon>
        <taxon>Lacrimispora</taxon>
    </lineage>
</organism>
<dbReference type="Proteomes" id="UP001419084">
    <property type="component" value="Unassembled WGS sequence"/>
</dbReference>
<evidence type="ECO:0008006" key="3">
    <source>
        <dbReference type="Google" id="ProtNLM"/>
    </source>
</evidence>
<name>A0ABQ5M9U3_9FIRM</name>
<gene>
    <name evidence="1" type="ORF">LAD12857_36430</name>
</gene>
<dbReference type="RefSeq" id="WP_346065920.1">
    <property type="nucleotide sequence ID" value="NZ_BRPJ01000075.1"/>
</dbReference>
<reference evidence="1 2" key="1">
    <citation type="journal article" date="2024" name="Int. J. Syst. Evol. Microbiol.">
        <title>Lacrimispora brassicae sp. nov. isolated from fermented cabbage, and proposal of Clostridium indicum Gundawar et al. 2019 and Clostridium methoxybenzovorans Mechichi et al. 1999 as heterotypic synonyms of Lacrimispora amygdalina (Parshina et al. 2003) Haas and Blanchard 2020 and Lacrimispora indolis (McClung and McCoy 1957) Haas and Blanchard 2020, respectively.</title>
        <authorList>
            <person name="Kobayashi H."/>
            <person name="Tanizawa Y."/>
            <person name="Sakamoto M."/>
            <person name="Ohkuma M."/>
            <person name="Tohno M."/>
        </authorList>
    </citation>
    <scope>NUCLEOTIDE SEQUENCE [LARGE SCALE GENOMIC DNA]</scope>
    <source>
        <strain evidence="1 2">DSM 12857</strain>
    </source>
</reference>
<proteinExistence type="predicted"/>
<accession>A0ABQ5M9U3</accession>
<dbReference type="EMBL" id="BRPJ01000075">
    <property type="protein sequence ID" value="GLB31720.1"/>
    <property type="molecule type" value="Genomic_DNA"/>
</dbReference>
<keyword evidence="2" id="KW-1185">Reference proteome</keyword>
<protein>
    <recommendedName>
        <fullName evidence="3">Large polyvalent protein associated domain-containing protein</fullName>
    </recommendedName>
</protein>
<evidence type="ECO:0000313" key="2">
    <source>
        <dbReference type="Proteomes" id="UP001419084"/>
    </source>
</evidence>